<feature type="domain" description="DUF2169" evidence="1">
    <location>
        <begin position="22"/>
        <end position="311"/>
    </location>
</feature>
<evidence type="ECO:0000259" key="1">
    <source>
        <dbReference type="Pfam" id="PF09937"/>
    </source>
</evidence>
<dbReference type="Proteomes" id="UP000663929">
    <property type="component" value="Chromosome"/>
</dbReference>
<keyword evidence="3" id="KW-1185">Reference proteome</keyword>
<organism evidence="2 3">
    <name type="scientific">Sulfidibacter corallicola</name>
    <dbReference type="NCBI Taxonomy" id="2818388"/>
    <lineage>
        <taxon>Bacteria</taxon>
        <taxon>Pseudomonadati</taxon>
        <taxon>Acidobacteriota</taxon>
        <taxon>Holophagae</taxon>
        <taxon>Acanthopleuribacterales</taxon>
        <taxon>Acanthopleuribacteraceae</taxon>
        <taxon>Sulfidibacter</taxon>
    </lineage>
</organism>
<dbReference type="KEGG" id="scor:J3U87_24675"/>
<proteinExistence type="predicted"/>
<reference evidence="2" key="1">
    <citation type="submission" date="2021-03" db="EMBL/GenBank/DDBJ databases">
        <title>Acanthopleuribacteraceae sp. M133.</title>
        <authorList>
            <person name="Wang G."/>
        </authorList>
    </citation>
    <scope>NUCLEOTIDE SEQUENCE</scope>
    <source>
        <strain evidence="2">M133</strain>
    </source>
</reference>
<evidence type="ECO:0000313" key="3">
    <source>
        <dbReference type="Proteomes" id="UP000663929"/>
    </source>
</evidence>
<gene>
    <name evidence="2" type="ORF">J3U87_24675</name>
</gene>
<protein>
    <submittedName>
        <fullName evidence="2">DUF2169 domain-containing protein</fullName>
    </submittedName>
</protein>
<dbReference type="InterPro" id="IPR018683">
    <property type="entry name" value="DUF2169"/>
</dbReference>
<accession>A0A8A4TFB5</accession>
<evidence type="ECO:0000313" key="2">
    <source>
        <dbReference type="EMBL" id="QTD48789.1"/>
    </source>
</evidence>
<dbReference type="RefSeq" id="WP_237378440.1">
    <property type="nucleotide sequence ID" value="NZ_CP071793.1"/>
</dbReference>
<sequence length="336" mass="37400">MWRIKNHTAFASDRAVLTDARGHQIWVVAAKGTYDLAESGEVTLAAEQEPVTLSPQYYGEPGRSSLLRDTELVATHPGTDVTLNAVAQAPGEAPIASMTVSVRVGRLRRELQVFGDRTWIREDDRLEISDPTPFRQMPIVWERAYGGTEIEDGQVAQVAENPIGQGFSTDPDTLAESPVPNIEDPAKPIVAGEEPPPPVGLGAIAPDWAPRRDYGGTFDQDWQRSRAPLWPADFDERHFVTAPLGLHSARPLRGGEPVHLEGLTPHSPWTFRLPRVHVIFETVNAGRKIRQKTKLERVIIEPDRRKLVMVWCGRMDCGAHARNVSHTLIYTKESIR</sequence>
<dbReference type="AlphaFoldDB" id="A0A8A4TFB5"/>
<dbReference type="Pfam" id="PF09937">
    <property type="entry name" value="DUF2169"/>
    <property type="match status" value="1"/>
</dbReference>
<name>A0A8A4TFB5_SULCO</name>
<dbReference type="EMBL" id="CP071793">
    <property type="protein sequence ID" value="QTD48789.1"/>
    <property type="molecule type" value="Genomic_DNA"/>
</dbReference>